<dbReference type="InterPro" id="IPR012094">
    <property type="entry name" value="tRNA_Ile_lys_synt"/>
</dbReference>
<proteinExistence type="inferred from homology"/>
<dbReference type="Pfam" id="PF11734">
    <property type="entry name" value="TilS_C"/>
    <property type="match status" value="1"/>
</dbReference>
<dbReference type="PANTHER" id="PTHR43033:SF1">
    <property type="entry name" value="TRNA(ILE)-LYSIDINE SYNTHASE-RELATED"/>
    <property type="match status" value="1"/>
</dbReference>
<dbReference type="InterPro" id="IPR012796">
    <property type="entry name" value="Lysidine-tRNA-synth_C"/>
</dbReference>
<dbReference type="NCBIfam" id="TIGR02433">
    <property type="entry name" value="lysidine_TilS_C"/>
    <property type="match status" value="1"/>
</dbReference>
<dbReference type="PANTHER" id="PTHR43033">
    <property type="entry name" value="TRNA(ILE)-LYSIDINE SYNTHASE-RELATED"/>
    <property type="match status" value="1"/>
</dbReference>
<dbReference type="InterPro" id="IPR012795">
    <property type="entry name" value="tRNA_Ile_lys_synt_N"/>
</dbReference>
<evidence type="ECO:0000313" key="11">
    <source>
        <dbReference type="Proteomes" id="UP001519294"/>
    </source>
</evidence>
<dbReference type="Proteomes" id="UP001519294">
    <property type="component" value="Unassembled WGS sequence"/>
</dbReference>
<dbReference type="HAMAP" id="MF_01161">
    <property type="entry name" value="tRNA_Ile_lys_synt"/>
    <property type="match status" value="1"/>
</dbReference>
<evidence type="ECO:0000313" key="10">
    <source>
        <dbReference type="EMBL" id="MBP2257144.1"/>
    </source>
</evidence>
<feature type="binding site" evidence="8">
    <location>
        <begin position="26"/>
        <end position="31"/>
    </location>
    <ligand>
        <name>ATP</name>
        <dbReference type="ChEBI" id="CHEBI:30616"/>
    </ligand>
</feature>
<gene>
    <name evidence="8" type="primary">tilS</name>
    <name evidence="10" type="ORF">J2Z81_001088</name>
</gene>
<dbReference type="RefSeq" id="WP_029268303.1">
    <property type="nucleotide sequence ID" value="NZ_JAGIKX010000005.1"/>
</dbReference>
<keyword evidence="5 8" id="KW-0547">Nucleotide-binding</keyword>
<keyword evidence="11" id="KW-1185">Reference proteome</keyword>
<comment type="catalytic activity">
    <reaction evidence="7 8">
        <text>cytidine(34) in tRNA(Ile2) + L-lysine + ATP = lysidine(34) in tRNA(Ile2) + AMP + diphosphate + H(+)</text>
        <dbReference type="Rhea" id="RHEA:43744"/>
        <dbReference type="Rhea" id="RHEA-COMP:10625"/>
        <dbReference type="Rhea" id="RHEA-COMP:10670"/>
        <dbReference type="ChEBI" id="CHEBI:15378"/>
        <dbReference type="ChEBI" id="CHEBI:30616"/>
        <dbReference type="ChEBI" id="CHEBI:32551"/>
        <dbReference type="ChEBI" id="CHEBI:33019"/>
        <dbReference type="ChEBI" id="CHEBI:82748"/>
        <dbReference type="ChEBI" id="CHEBI:83665"/>
        <dbReference type="ChEBI" id="CHEBI:456215"/>
        <dbReference type="EC" id="6.3.4.19"/>
    </reaction>
</comment>
<dbReference type="InterPro" id="IPR011063">
    <property type="entry name" value="TilS/TtcA_N"/>
</dbReference>
<sequence>MQNKIITFMKQHHLMKKNSTVLVGVSGGPDSMALLHFLCSIRQEWHLELVALSIDHQLRGEEAKEDLDYVQKKCEQWGVKFVGTSLNVPAYMQERQIGTQVAARELRYQFFEKQMDLFKADYLALGHHGDDQIETLLMRLVRSATSSAFSGIPVKRNFASGLIIRPFLCVTKAAIEAYCDHNKIIPQIDPTNYETNYTRNYFRKYVLPLLKTQNNNIHTTIQQLSESLQEDETFLQDAATNMFNHVCEWTEDGEGISFEIDLFKSYPHALQRRAYHLILNYLYDKKPGNLSYVHESHFFALLENEKGNSQIDFPSNLKLEKSYHKLIIYFKDQESQTSSIKKTINLPGKVNLQNGSKIIASYTNILPEKQDENIYICAADRITLPLHIRTRRAGDRMSWKGLKGSKKVKDIFIDAKIPRIKREKWPLITDNKGEILWLVGLKKGEPKLKTEEGSSYIQLNYQKGNM</sequence>
<evidence type="ECO:0000256" key="4">
    <source>
        <dbReference type="ARBA" id="ARBA00022694"/>
    </source>
</evidence>
<keyword evidence="4 8" id="KW-0819">tRNA processing</keyword>
<evidence type="ECO:0000256" key="2">
    <source>
        <dbReference type="ARBA" id="ARBA00022490"/>
    </source>
</evidence>
<dbReference type="GO" id="GO:0032267">
    <property type="term" value="F:tRNA(Ile)-lysidine synthase activity"/>
    <property type="evidence" value="ECO:0007669"/>
    <property type="project" value="UniProtKB-EC"/>
</dbReference>
<evidence type="ECO:0000256" key="8">
    <source>
        <dbReference type="HAMAP-Rule" id="MF_01161"/>
    </source>
</evidence>
<accession>A0ABS4S6L8</accession>
<dbReference type="CDD" id="cd01992">
    <property type="entry name" value="TilS_N"/>
    <property type="match status" value="1"/>
</dbReference>
<dbReference type="Gene3D" id="3.40.50.620">
    <property type="entry name" value="HUPs"/>
    <property type="match status" value="1"/>
</dbReference>
<evidence type="ECO:0000256" key="1">
    <source>
        <dbReference type="ARBA" id="ARBA00004496"/>
    </source>
</evidence>
<keyword evidence="2 8" id="KW-0963">Cytoplasm</keyword>
<reference evidence="10 11" key="1">
    <citation type="submission" date="2021-03" db="EMBL/GenBank/DDBJ databases">
        <title>Genomic Encyclopedia of Type Strains, Phase IV (KMG-IV): sequencing the most valuable type-strain genomes for metagenomic binning, comparative biology and taxonomic classification.</title>
        <authorList>
            <person name="Goeker M."/>
        </authorList>
    </citation>
    <scope>NUCLEOTIDE SEQUENCE [LARGE SCALE GENOMIC DNA]</scope>
    <source>
        <strain evidence="10 11">DSM 25790</strain>
    </source>
</reference>
<comment type="subcellular location">
    <subcellularLocation>
        <location evidence="1 8">Cytoplasm</location>
    </subcellularLocation>
</comment>
<keyword evidence="3 8" id="KW-0436">Ligase</keyword>
<dbReference type="NCBIfam" id="TIGR02432">
    <property type="entry name" value="lysidine_TilS_N"/>
    <property type="match status" value="1"/>
</dbReference>
<feature type="domain" description="Lysidine-tRNA(Ile) synthetase C-terminal" evidence="9">
    <location>
        <begin position="386"/>
        <end position="459"/>
    </location>
</feature>
<evidence type="ECO:0000256" key="5">
    <source>
        <dbReference type="ARBA" id="ARBA00022741"/>
    </source>
</evidence>
<dbReference type="Pfam" id="PF01171">
    <property type="entry name" value="ATP_bind_3"/>
    <property type="match status" value="1"/>
</dbReference>
<dbReference type="EC" id="6.3.4.19" evidence="8"/>
<evidence type="ECO:0000256" key="3">
    <source>
        <dbReference type="ARBA" id="ARBA00022598"/>
    </source>
</evidence>
<name>A0ABS4S6L8_9BACI</name>
<evidence type="ECO:0000256" key="7">
    <source>
        <dbReference type="ARBA" id="ARBA00048539"/>
    </source>
</evidence>
<dbReference type="SUPFAM" id="SSF56037">
    <property type="entry name" value="PheT/TilS domain"/>
    <property type="match status" value="1"/>
</dbReference>
<dbReference type="EMBL" id="JAGIKX010000005">
    <property type="protein sequence ID" value="MBP2257144.1"/>
    <property type="molecule type" value="Genomic_DNA"/>
</dbReference>
<dbReference type="SUPFAM" id="SSF82829">
    <property type="entry name" value="MesJ substrate recognition domain-like"/>
    <property type="match status" value="1"/>
</dbReference>
<dbReference type="InterPro" id="IPR014729">
    <property type="entry name" value="Rossmann-like_a/b/a_fold"/>
</dbReference>
<evidence type="ECO:0000256" key="6">
    <source>
        <dbReference type="ARBA" id="ARBA00022840"/>
    </source>
</evidence>
<dbReference type="SUPFAM" id="SSF52402">
    <property type="entry name" value="Adenine nucleotide alpha hydrolases-like"/>
    <property type="match status" value="1"/>
</dbReference>
<dbReference type="SMART" id="SM00977">
    <property type="entry name" value="TilS_C"/>
    <property type="match status" value="1"/>
</dbReference>
<comment type="caution">
    <text evidence="10">The sequence shown here is derived from an EMBL/GenBank/DDBJ whole genome shotgun (WGS) entry which is preliminary data.</text>
</comment>
<keyword evidence="6 8" id="KW-0067">ATP-binding</keyword>
<dbReference type="Gene3D" id="3.30.465.60">
    <property type="match status" value="1"/>
</dbReference>
<comment type="domain">
    <text evidence="8">The N-terminal region contains the highly conserved SGGXDS motif, predicted to be a P-loop motif involved in ATP binding.</text>
</comment>
<comment type="similarity">
    <text evidence="8">Belongs to the tRNA(Ile)-lysidine synthase family.</text>
</comment>
<protein>
    <recommendedName>
        <fullName evidence="8">tRNA(Ile)-lysidine synthase</fullName>
        <ecNumber evidence="8">6.3.4.19</ecNumber>
    </recommendedName>
    <alternativeName>
        <fullName evidence="8">tRNA(Ile)-2-lysyl-cytidine synthase</fullName>
    </alternativeName>
    <alternativeName>
        <fullName evidence="8">tRNA(Ile)-lysidine synthetase</fullName>
    </alternativeName>
</protein>
<organism evidence="10 11">
    <name type="scientific">Virgibacillus alimentarius</name>
    <dbReference type="NCBI Taxonomy" id="698769"/>
    <lineage>
        <taxon>Bacteria</taxon>
        <taxon>Bacillati</taxon>
        <taxon>Bacillota</taxon>
        <taxon>Bacilli</taxon>
        <taxon>Bacillales</taxon>
        <taxon>Bacillaceae</taxon>
        <taxon>Virgibacillus</taxon>
    </lineage>
</organism>
<evidence type="ECO:0000259" key="9">
    <source>
        <dbReference type="SMART" id="SM00977"/>
    </source>
</evidence>
<comment type="function">
    <text evidence="8">Ligates lysine onto the cytidine present at position 34 of the AUA codon-specific tRNA(Ile) that contains the anticodon CAU, in an ATP-dependent manner. Cytidine is converted to lysidine, thus changing the amino acid specificity of the tRNA from methionine to isoleucine.</text>
</comment>